<dbReference type="PANTHER" id="PTHR39184">
    <property type="match status" value="1"/>
</dbReference>
<dbReference type="Pfam" id="PF17288">
    <property type="entry name" value="Terminase_3C"/>
    <property type="match status" value="1"/>
</dbReference>
<dbReference type="STRING" id="1048260.LFML04_0696"/>
<evidence type="ECO:0000259" key="2">
    <source>
        <dbReference type="Pfam" id="PF17288"/>
    </source>
</evidence>
<dbReference type="PATRIC" id="fig|1048260.3.peg.750"/>
<dbReference type="InterPro" id="IPR035413">
    <property type="entry name" value="Terminase_L_C"/>
</dbReference>
<dbReference type="Proteomes" id="UP000006177">
    <property type="component" value="Chromosome"/>
</dbReference>
<dbReference type="InterPro" id="IPR035412">
    <property type="entry name" value="Terminase_L_N"/>
</dbReference>
<name>J9Z9U1_LEPFM</name>
<gene>
    <name evidence="3" type="ordered locus">LFML04_0696</name>
</gene>
<evidence type="ECO:0000313" key="4">
    <source>
        <dbReference type="Proteomes" id="UP000006177"/>
    </source>
</evidence>
<evidence type="ECO:0000313" key="3">
    <source>
        <dbReference type="EMBL" id="AFS52931.1"/>
    </source>
</evidence>
<proteinExistence type="predicted"/>
<dbReference type="RefSeq" id="WP_014960441.1">
    <property type="nucleotide sequence ID" value="NC_018649.1"/>
</dbReference>
<dbReference type="PANTHER" id="PTHR39184:SF1">
    <property type="entry name" value="PBSX PHAGE TERMINASE LARGE SUBUNIT"/>
    <property type="match status" value="1"/>
</dbReference>
<feature type="domain" description="Phage terminase large subunit C-terminal" evidence="2">
    <location>
        <begin position="258"/>
        <end position="399"/>
    </location>
</feature>
<evidence type="ECO:0000259" key="1">
    <source>
        <dbReference type="Pfam" id="PF04466"/>
    </source>
</evidence>
<feature type="domain" description="Phage terminase large subunit N-terminal" evidence="1">
    <location>
        <begin position="26"/>
        <end position="192"/>
    </location>
</feature>
<reference evidence="3 4" key="1">
    <citation type="journal article" date="2011" name="J. Microbiol.">
        <title>Complete genome of Leptospirillum ferriphilum ML-04 provides insight into its physiology and environmental adaptation.</title>
        <authorList>
            <person name="Mi S."/>
            <person name="Song J."/>
            <person name="Lin J."/>
            <person name="Che Y."/>
            <person name="Zheng H."/>
            <person name="Lin J."/>
        </authorList>
    </citation>
    <scope>NUCLEOTIDE SEQUENCE [LARGE SCALE GENOMIC DNA]</scope>
    <source>
        <strain evidence="3 4">ML-04</strain>
    </source>
</reference>
<dbReference type="Pfam" id="PF04466">
    <property type="entry name" value="Terminase_3"/>
    <property type="match status" value="1"/>
</dbReference>
<dbReference type="Gene3D" id="3.30.420.280">
    <property type="match status" value="1"/>
</dbReference>
<dbReference type="InterPro" id="IPR027417">
    <property type="entry name" value="P-loop_NTPase"/>
</dbReference>
<organism evidence="3 4">
    <name type="scientific">Leptospirillum ferriphilum (strain ML-04)</name>
    <dbReference type="NCBI Taxonomy" id="1048260"/>
    <lineage>
        <taxon>Bacteria</taxon>
        <taxon>Pseudomonadati</taxon>
        <taxon>Nitrospirota</taxon>
        <taxon>Nitrospiria</taxon>
        <taxon>Nitrospirales</taxon>
        <taxon>Nitrospiraceae</taxon>
        <taxon>Leptospirillum</taxon>
    </lineage>
</organism>
<dbReference type="HOGENOM" id="CLU_054545_0_0_0"/>
<dbReference type="InterPro" id="IPR052380">
    <property type="entry name" value="Viral_DNA_packaging_terminase"/>
</dbReference>
<dbReference type="InterPro" id="IPR006437">
    <property type="entry name" value="Phage_terminase_lsu"/>
</dbReference>
<dbReference type="NCBIfam" id="TIGR01547">
    <property type="entry name" value="phage_term_2"/>
    <property type="match status" value="1"/>
</dbReference>
<dbReference type="AlphaFoldDB" id="J9Z9U1"/>
<dbReference type="Gene3D" id="3.40.50.300">
    <property type="entry name" value="P-loop containing nucleotide triphosphate hydrolases"/>
    <property type="match status" value="1"/>
</dbReference>
<dbReference type="EMBL" id="CP002919">
    <property type="protein sequence ID" value="AFS52931.1"/>
    <property type="molecule type" value="Genomic_DNA"/>
</dbReference>
<protein>
    <recommendedName>
        <fullName evidence="5">PBSX family phage terminase large subunit</fullName>
    </recommendedName>
</protein>
<sequence>MPKTAEKHVWIPILPAFRSLLDPYRVKLFHGGRGGAKSWQFARASMIKALEKRRRIICAREFMNSIRESVHALLESQIRQLDLEDYFQVQERTIKSSNGSEFLFMGLKQNIHSAKSFEGADILWIEEGQTISKESLDIIIPTIRKEGSEIWISANLETEEDPIKTRFIDGPPDPDVFIRKVNYDENPYFTSTLEKERLRALSLIESAPNEDARIQAQADYDHIWLGFPKRRTGAMVIKRWVIRDFETPEKARFLHGADWGFASDPTVLVRSFIDGKSLFVDMEAYGHGVELDEIPALFDKVPTARKWPIKADSARPETISHVRRKGFNVSGAEKWQGSIEDGIAFLNGFERIVIHPRCVKTADECRLYSYKVDRMTGDVLPIIVDKHNHCIDAIRYSLDGYIKNRITPTALPSGLMGR</sequence>
<accession>J9Z9U1</accession>
<evidence type="ECO:0008006" key="5">
    <source>
        <dbReference type="Google" id="ProtNLM"/>
    </source>
</evidence>
<dbReference type="KEGG" id="lfi:LFML04_0696"/>